<dbReference type="EMBL" id="CP099418">
    <property type="protein sequence ID" value="USW48495.1"/>
    <property type="molecule type" value="Genomic_DNA"/>
</dbReference>
<feature type="compositionally biased region" description="Polar residues" evidence="1">
    <location>
        <begin position="78"/>
        <end position="87"/>
    </location>
</feature>
<reference evidence="2" key="1">
    <citation type="submission" date="2022-06" db="EMBL/GenBank/DDBJ databases">
        <title>Complete genome sequences of two strains of the flax pathogen Septoria linicola.</title>
        <authorList>
            <person name="Lapalu N."/>
            <person name="Simon A."/>
            <person name="Demenou B."/>
            <person name="Paumier D."/>
            <person name="Guillot M.-P."/>
            <person name="Gout L."/>
            <person name="Valade R."/>
        </authorList>
    </citation>
    <scope>NUCLEOTIDE SEQUENCE</scope>
    <source>
        <strain evidence="2">SE15195</strain>
    </source>
</reference>
<feature type="region of interest" description="Disordered" evidence="1">
    <location>
        <begin position="29"/>
        <end position="111"/>
    </location>
</feature>
<proteinExistence type="predicted"/>
<feature type="region of interest" description="Disordered" evidence="1">
    <location>
        <begin position="133"/>
        <end position="284"/>
    </location>
</feature>
<feature type="compositionally biased region" description="Low complexity" evidence="1">
    <location>
        <begin position="29"/>
        <end position="48"/>
    </location>
</feature>
<evidence type="ECO:0000313" key="2">
    <source>
        <dbReference type="EMBL" id="USW48495.1"/>
    </source>
</evidence>
<dbReference type="Proteomes" id="UP001056384">
    <property type="component" value="Chromosome 1"/>
</dbReference>
<evidence type="ECO:0000256" key="1">
    <source>
        <dbReference type="SAM" id="MobiDB-lite"/>
    </source>
</evidence>
<sequence length="367" mass="39398">MLAAQRPLDVGGSVHSAKYSCNWVVSSSERYTSGSGSGVMSGDVGMSSQRHGSKLAVKNRVPAIVPQPPQPNRAYVEQTPSGASRLSQRTRPHSKSKLDSQQARSMAKLSSKKKSAGVLGFFTLKEPSNSALEEFAEQERRKLAAQKGSFLSGVSSQKIPEHVPKVNSKPVPPKQKTVEKDRAARNSLSAGGRPSEASERVGTASTDPATGRTLKQSPVVIDSLPEVSRFLDDPSSPPETPPGLERCDSPAGLCVPPTPKSCPRTPNLDSEHRPRTEPSIAPWTSNNACIILPSSGFSVEEVELGPSVALKHPTQPRSQHRTRPSGNDIAPWESLEPPKQTARPSAEEYTHAARKEPSRFGAKLGFK</sequence>
<feature type="region of interest" description="Disordered" evidence="1">
    <location>
        <begin position="308"/>
        <end position="367"/>
    </location>
</feature>
<evidence type="ECO:0000313" key="3">
    <source>
        <dbReference type="Proteomes" id="UP001056384"/>
    </source>
</evidence>
<name>A0A9Q9EF25_9PEZI</name>
<protein>
    <submittedName>
        <fullName evidence="2">Uncharacterized protein</fullName>
    </submittedName>
</protein>
<gene>
    <name evidence="2" type="ORF">Slin15195_G018140</name>
</gene>
<keyword evidence="3" id="KW-1185">Reference proteome</keyword>
<dbReference type="AlphaFoldDB" id="A0A9Q9EF25"/>
<feature type="compositionally biased region" description="Basic and acidic residues" evidence="1">
    <location>
        <begin position="345"/>
        <end position="358"/>
    </location>
</feature>
<accession>A0A9Q9EF25</accession>
<dbReference type="OrthoDB" id="3646258at2759"/>
<feature type="compositionally biased region" description="Polar residues" evidence="1">
    <location>
        <begin position="203"/>
        <end position="216"/>
    </location>
</feature>
<organism evidence="2 3">
    <name type="scientific">Septoria linicola</name>
    <dbReference type="NCBI Taxonomy" id="215465"/>
    <lineage>
        <taxon>Eukaryota</taxon>
        <taxon>Fungi</taxon>
        <taxon>Dikarya</taxon>
        <taxon>Ascomycota</taxon>
        <taxon>Pezizomycotina</taxon>
        <taxon>Dothideomycetes</taxon>
        <taxon>Dothideomycetidae</taxon>
        <taxon>Mycosphaerellales</taxon>
        <taxon>Mycosphaerellaceae</taxon>
        <taxon>Septoria</taxon>
    </lineage>
</organism>